<organism evidence="1 2">
    <name type="scientific">Pseudomonas extremaustralis</name>
    <dbReference type="NCBI Taxonomy" id="359110"/>
    <lineage>
        <taxon>Bacteria</taxon>
        <taxon>Pseudomonadati</taxon>
        <taxon>Pseudomonadota</taxon>
        <taxon>Gammaproteobacteria</taxon>
        <taxon>Pseudomonadales</taxon>
        <taxon>Pseudomonadaceae</taxon>
        <taxon>Pseudomonas</taxon>
    </lineage>
</organism>
<keyword evidence="2" id="KW-1185">Reference proteome</keyword>
<accession>A0ABY0N414</accession>
<evidence type="ECO:0000313" key="1">
    <source>
        <dbReference type="EMBL" id="SDE94186.1"/>
    </source>
</evidence>
<evidence type="ECO:0000313" key="2">
    <source>
        <dbReference type="Proteomes" id="UP000182858"/>
    </source>
</evidence>
<protein>
    <submittedName>
        <fullName evidence="1">Uncharacterized protein</fullName>
    </submittedName>
</protein>
<gene>
    <name evidence="1" type="ORF">SAMN05216591_1462</name>
</gene>
<reference evidence="1 2" key="1">
    <citation type="submission" date="2016-10" db="EMBL/GenBank/DDBJ databases">
        <authorList>
            <person name="Varghese N."/>
            <person name="Submissions S."/>
        </authorList>
    </citation>
    <scope>NUCLEOTIDE SEQUENCE [LARGE SCALE GENOMIC DNA]</scope>
    <source>
        <strain evidence="1 2">DSM 17835</strain>
    </source>
</reference>
<dbReference type="Proteomes" id="UP000182858">
    <property type="component" value="Chromosome I"/>
</dbReference>
<name>A0ABY0N414_9PSED</name>
<dbReference type="EMBL" id="LT629689">
    <property type="protein sequence ID" value="SDE94186.1"/>
    <property type="molecule type" value="Genomic_DNA"/>
</dbReference>
<sequence length="61" mass="6793">MSVVSRRDHPLVLADYGFIDAKVKMKSIVAEADVDPAFAHTPYHRVGQIQISNYMSVSKMA</sequence>
<proteinExistence type="predicted"/>